<evidence type="ECO:0000313" key="1">
    <source>
        <dbReference type="EMBL" id="KEI69036.1"/>
    </source>
</evidence>
<evidence type="ECO:0008006" key="3">
    <source>
        <dbReference type="Google" id="ProtNLM"/>
    </source>
</evidence>
<dbReference type="EMBL" id="CM002803">
    <property type="protein sequence ID" value="KEI69036.1"/>
    <property type="molecule type" value="Genomic_DNA"/>
</dbReference>
<gene>
    <name evidence="1" type="ORF">A19Y_4368</name>
</gene>
<dbReference type="AlphaFoldDB" id="A0A073CLK9"/>
<sequence>MRVSSLANTHNQHSLILRKLNPMNDDLLLLEKVAQFVLTGKGEKPNSSMIAETLIRCENQAKKTKEKHSFESLVGNWRLCWVSGTQKIRKQAGIVKGNGLYIPSFLNLQIIYSRYPHPLLTIEVPTEIDAGIIQNCVQLNQFNLTLTGPAKFLEKKNILAFDFTNLTSKLFGLNIYDGKMHGTSSNAQQFYQDSIKKQAFFAFFVITPDLIAARGRGGGLALWTKV</sequence>
<keyword evidence="2" id="KW-1185">Reference proteome</keyword>
<dbReference type="PATRIC" id="fig|388467.6.peg.4305"/>
<evidence type="ECO:0000313" key="2">
    <source>
        <dbReference type="Proteomes" id="UP000027395"/>
    </source>
</evidence>
<dbReference type="STRING" id="388467.A19Y_4368"/>
<dbReference type="eggNOG" id="ENOG5030QVM">
    <property type="taxonomic scope" value="Bacteria"/>
</dbReference>
<dbReference type="HOGENOM" id="CLU_1420172_0_0_3"/>
<proteinExistence type="predicted"/>
<reference evidence="1 2" key="1">
    <citation type="journal article" date="2014" name="Appl. Environ. Microbiol.">
        <title>Elucidation of insertion elements encoded on plasmids and in vitro construction of shuttle vectors from the toxic cyanobacterium Planktothrix.</title>
        <authorList>
            <person name="Christiansen G."/>
            <person name="Goesmann A."/>
            <person name="Kurmayer R."/>
        </authorList>
    </citation>
    <scope>NUCLEOTIDE SEQUENCE [LARGE SCALE GENOMIC DNA]</scope>
    <source>
        <strain evidence="1 2">NIVA-CYA 126/8</strain>
    </source>
</reference>
<organism evidence="1 2">
    <name type="scientific">Planktothrix agardhii (strain NIVA-CYA 126/8)</name>
    <dbReference type="NCBI Taxonomy" id="388467"/>
    <lineage>
        <taxon>Bacteria</taxon>
        <taxon>Bacillati</taxon>
        <taxon>Cyanobacteriota</taxon>
        <taxon>Cyanophyceae</taxon>
        <taxon>Oscillatoriophycideae</taxon>
        <taxon>Oscillatoriales</taxon>
        <taxon>Microcoleaceae</taxon>
        <taxon>Planktothrix</taxon>
    </lineage>
</organism>
<name>A0A073CLK9_PLAA1</name>
<dbReference type="Proteomes" id="UP000027395">
    <property type="component" value="Chromosome"/>
</dbReference>
<accession>A0A073CLK9</accession>
<protein>
    <recommendedName>
        <fullName evidence="3">Plastid lipid-associated protein/fibrillin conserved domain-containing protein</fullName>
    </recommendedName>
</protein>